<evidence type="ECO:0000313" key="3">
    <source>
        <dbReference type="EMBL" id="CAD8082740.1"/>
    </source>
</evidence>
<dbReference type="GO" id="GO:0004331">
    <property type="term" value="F:fructose-2,6-bisphosphate 2-phosphatase activity"/>
    <property type="evidence" value="ECO:0007669"/>
    <property type="project" value="TreeGrafter"/>
</dbReference>
<dbReference type="InterPro" id="IPR051695">
    <property type="entry name" value="Phosphoglycerate_Mutase"/>
</dbReference>
<sequence length="217" mass="25232">MNKYQLLKNHIQQLIQKPQTTNILFVRHGQTNQNLSNTICGWTDSRMTIRGREQANQLLQALLPFRDQFKGVYTSDLRRAKETAQISLGFPHDSLIIEDSRLRELNFGKHENIAYSMLDQETKDIIFTFQYQAPGGETWQQAQERAMKLIREKCNQNGTYLMFSHGGLICSITYDLGLQNSISNCGCVGLEYDQQKKEMKQILFKWDFPEEEGEQEI</sequence>
<dbReference type="Pfam" id="PF00300">
    <property type="entry name" value="His_Phos_1"/>
    <property type="match status" value="1"/>
</dbReference>
<protein>
    <recommendedName>
        <fullName evidence="5">Phosphoglycerate mutase</fullName>
    </recommendedName>
</protein>
<keyword evidence="4" id="KW-1185">Reference proteome</keyword>
<dbReference type="GO" id="GO:0045820">
    <property type="term" value="P:negative regulation of glycolytic process"/>
    <property type="evidence" value="ECO:0007669"/>
    <property type="project" value="TreeGrafter"/>
</dbReference>
<accession>A0A8S1MRC4</accession>
<organism evidence="3 4">
    <name type="scientific">Paramecium primaurelia</name>
    <dbReference type="NCBI Taxonomy" id="5886"/>
    <lineage>
        <taxon>Eukaryota</taxon>
        <taxon>Sar</taxon>
        <taxon>Alveolata</taxon>
        <taxon>Ciliophora</taxon>
        <taxon>Intramacronucleata</taxon>
        <taxon>Oligohymenophorea</taxon>
        <taxon>Peniculida</taxon>
        <taxon>Parameciidae</taxon>
        <taxon>Paramecium</taxon>
    </lineage>
</organism>
<evidence type="ECO:0008006" key="5">
    <source>
        <dbReference type="Google" id="ProtNLM"/>
    </source>
</evidence>
<comment type="caution">
    <text evidence="3">The sequence shown here is derived from an EMBL/GenBank/DDBJ whole genome shotgun (WGS) entry which is preliminary data.</text>
</comment>
<feature type="binding site" evidence="2">
    <location>
        <position position="79"/>
    </location>
    <ligand>
        <name>substrate</name>
    </ligand>
</feature>
<feature type="binding site" evidence="2">
    <location>
        <begin position="27"/>
        <end position="34"/>
    </location>
    <ligand>
        <name>substrate</name>
    </ligand>
</feature>
<dbReference type="Proteomes" id="UP000688137">
    <property type="component" value="Unassembled WGS sequence"/>
</dbReference>
<dbReference type="SMART" id="SM00855">
    <property type="entry name" value="PGAM"/>
    <property type="match status" value="1"/>
</dbReference>
<dbReference type="PANTHER" id="PTHR46517:SF1">
    <property type="entry name" value="FRUCTOSE-2,6-BISPHOSPHATASE TIGAR"/>
    <property type="match status" value="1"/>
</dbReference>
<dbReference type="OMA" id="FQYQAPG"/>
<name>A0A8S1MRC4_PARPR</name>
<dbReference type="GO" id="GO:0043456">
    <property type="term" value="P:regulation of pentose-phosphate shunt"/>
    <property type="evidence" value="ECO:0007669"/>
    <property type="project" value="TreeGrafter"/>
</dbReference>
<evidence type="ECO:0000313" key="4">
    <source>
        <dbReference type="Proteomes" id="UP000688137"/>
    </source>
</evidence>
<reference evidence="3" key="1">
    <citation type="submission" date="2021-01" db="EMBL/GenBank/DDBJ databases">
        <authorList>
            <consortium name="Genoscope - CEA"/>
            <person name="William W."/>
        </authorList>
    </citation>
    <scope>NUCLEOTIDE SEQUENCE</scope>
</reference>
<keyword evidence="1" id="KW-0378">Hydrolase</keyword>
<dbReference type="GO" id="GO:0005829">
    <property type="term" value="C:cytosol"/>
    <property type="evidence" value="ECO:0007669"/>
    <property type="project" value="TreeGrafter"/>
</dbReference>
<dbReference type="EMBL" id="CAJJDM010000071">
    <property type="protein sequence ID" value="CAD8082740.1"/>
    <property type="molecule type" value="Genomic_DNA"/>
</dbReference>
<evidence type="ECO:0000256" key="1">
    <source>
        <dbReference type="ARBA" id="ARBA00022801"/>
    </source>
</evidence>
<dbReference type="AlphaFoldDB" id="A0A8S1MRC4"/>
<proteinExistence type="predicted"/>
<gene>
    <name evidence="3" type="ORF">PPRIM_AZ9-3.1.T0680136</name>
</gene>
<evidence type="ECO:0000256" key="2">
    <source>
        <dbReference type="PIRSR" id="PIRSR613078-2"/>
    </source>
</evidence>
<dbReference type="CDD" id="cd07067">
    <property type="entry name" value="HP_PGM_like"/>
    <property type="match status" value="1"/>
</dbReference>
<dbReference type="InterPro" id="IPR013078">
    <property type="entry name" value="His_Pase_superF_clade-1"/>
</dbReference>
<dbReference type="PANTHER" id="PTHR46517">
    <property type="entry name" value="FRUCTOSE-2,6-BISPHOSPHATASE TIGAR"/>
    <property type="match status" value="1"/>
</dbReference>